<feature type="non-terminal residue" evidence="3">
    <location>
        <position position="1"/>
    </location>
</feature>
<gene>
    <name evidence="3" type="ORF">SHERM_22445</name>
</gene>
<organism evidence="3 4">
    <name type="scientific">Striga hermonthica</name>
    <name type="common">Purple witchweed</name>
    <name type="synonym">Buchnera hermonthica</name>
    <dbReference type="NCBI Taxonomy" id="68872"/>
    <lineage>
        <taxon>Eukaryota</taxon>
        <taxon>Viridiplantae</taxon>
        <taxon>Streptophyta</taxon>
        <taxon>Embryophyta</taxon>
        <taxon>Tracheophyta</taxon>
        <taxon>Spermatophyta</taxon>
        <taxon>Magnoliopsida</taxon>
        <taxon>eudicotyledons</taxon>
        <taxon>Gunneridae</taxon>
        <taxon>Pentapetalae</taxon>
        <taxon>asterids</taxon>
        <taxon>lamiids</taxon>
        <taxon>Lamiales</taxon>
        <taxon>Orobanchaceae</taxon>
        <taxon>Buchnereae</taxon>
        <taxon>Striga</taxon>
    </lineage>
</organism>
<comment type="caution">
    <text evidence="3">The sequence shown here is derived from an EMBL/GenBank/DDBJ whole genome shotgun (WGS) entry which is preliminary data.</text>
</comment>
<feature type="region of interest" description="Disordered" evidence="1">
    <location>
        <begin position="355"/>
        <end position="397"/>
    </location>
</feature>
<evidence type="ECO:0000256" key="1">
    <source>
        <dbReference type="SAM" id="MobiDB-lite"/>
    </source>
</evidence>
<evidence type="ECO:0000313" key="3">
    <source>
        <dbReference type="EMBL" id="CAA0825704.1"/>
    </source>
</evidence>
<keyword evidence="4" id="KW-1185">Reference proteome</keyword>
<feature type="compositionally biased region" description="Low complexity" evidence="1">
    <location>
        <begin position="366"/>
        <end position="392"/>
    </location>
</feature>
<accession>A0A9N7N3J9</accession>
<feature type="domain" description="Retrotransposon gag" evidence="2">
    <location>
        <begin position="538"/>
        <end position="628"/>
    </location>
</feature>
<proteinExistence type="predicted"/>
<reference evidence="3" key="1">
    <citation type="submission" date="2019-12" db="EMBL/GenBank/DDBJ databases">
        <authorList>
            <person name="Scholes J."/>
        </authorList>
    </citation>
    <scope>NUCLEOTIDE SEQUENCE</scope>
</reference>
<dbReference type="EMBL" id="CACSLK010026087">
    <property type="protein sequence ID" value="CAA0825704.1"/>
    <property type="molecule type" value="Genomic_DNA"/>
</dbReference>
<feature type="non-terminal residue" evidence="3">
    <location>
        <position position="659"/>
    </location>
</feature>
<sequence>PQRPDPLPCAPVHPLPCAYRQPPWPACLPRTLSRPSHPIPGPAHIRAHHGPMRAPRPIADLPRPFCRPAPLARPLAMGPIHPSRCNHQLSKSNRPPFYSYLPFEPPSCELAFSSNKAYTNTSPLLSPPCVSFELVCCKINLGLNLIDLLNHAIIEILSLESNKILNLPNNYCLACTPRKSRSSLNENPTLKTSALSYARRLTVSVPCVARVHESYSSAVSASCARSSYARAVTRASSLSRPACACAPPSRTPTPPRIGSLALVAYSRAVARLLLLLPASRASSPLPRVSRTSLVPAPLALPSRALRVALSAPAPRSPTVRSRAPVTLRVPPTTVACLSTAHPIASIASDTWPNTYSRASRPDARPTPDSLSSSTLLPSSSVGSPVGHGSHPSIPMQSPTLQIQPSSILLVPPLRATVLRTRLFLEQGLHQHFSSFVSALCILRARLVLLLLGLSLACGPHPFGQSLTHDGRLFGFDGSSNTFSNHKTRPSSPSSFDSPGTRPKIVMPTFTGTDPDAWLSRAVQFFEINDVPRYERVQIAAYHLDGEENVWWQWVLHKNHGEHMRWRDFDRKLITRFGSSDYHDYNEALSRIKQVGSMREYQKEFERIASRVRDWPESTLVGTFVGGLKAELAAEVRLDRPGSMRAAMESARLHEDHLMA</sequence>
<dbReference type="Proteomes" id="UP001153555">
    <property type="component" value="Unassembled WGS sequence"/>
</dbReference>
<protein>
    <recommendedName>
        <fullName evidence="2">Retrotransposon gag domain-containing protein</fullName>
    </recommendedName>
</protein>
<dbReference type="AlphaFoldDB" id="A0A9N7N3J9"/>
<evidence type="ECO:0000259" key="2">
    <source>
        <dbReference type="Pfam" id="PF03732"/>
    </source>
</evidence>
<evidence type="ECO:0000313" key="4">
    <source>
        <dbReference type="Proteomes" id="UP001153555"/>
    </source>
</evidence>
<name>A0A9N7N3J9_STRHE</name>
<dbReference type="Pfam" id="PF03732">
    <property type="entry name" value="Retrotrans_gag"/>
    <property type="match status" value="1"/>
</dbReference>
<dbReference type="InterPro" id="IPR005162">
    <property type="entry name" value="Retrotrans_gag_dom"/>
</dbReference>